<feature type="transmembrane region" description="Helical" evidence="6">
    <location>
        <begin position="142"/>
        <end position="166"/>
    </location>
</feature>
<proteinExistence type="predicted"/>
<keyword evidence="2" id="KW-0813">Transport</keyword>
<dbReference type="Gene3D" id="1.20.1250.20">
    <property type="entry name" value="MFS general substrate transporter like domains"/>
    <property type="match status" value="2"/>
</dbReference>
<feature type="transmembrane region" description="Helical" evidence="6">
    <location>
        <begin position="109"/>
        <end position="130"/>
    </location>
</feature>
<evidence type="ECO:0000256" key="1">
    <source>
        <dbReference type="ARBA" id="ARBA00004141"/>
    </source>
</evidence>
<feature type="transmembrane region" description="Helical" evidence="6">
    <location>
        <begin position="17"/>
        <end position="43"/>
    </location>
</feature>
<dbReference type="STRING" id="1121400.SAMN02746065_13913"/>
<accession>A0A1W2EQR7</accession>
<dbReference type="PROSITE" id="PS50850">
    <property type="entry name" value="MFS"/>
    <property type="match status" value="1"/>
</dbReference>
<dbReference type="PANTHER" id="PTHR42718">
    <property type="entry name" value="MAJOR FACILITATOR SUPERFAMILY MULTIDRUG TRANSPORTER MFSC"/>
    <property type="match status" value="1"/>
</dbReference>
<sequence length="468" mass="50624">MIPPSPKTPNADSSPGAVLFIVTTVQFLTPFMSSSVGIALPVIGREFNASATQLGLIQMMYILAVSVTMLPAGRFADIHGRKRIFIAGTVITILTTLAIPISTGIRTFILFRIFQGIGGAMITATSFAILTSVFPESKRGKAMGIIVAFVYLGLATGPTLGGIIATHMGWRWIFYFMVPFQITALVLTLTRLCGEWADSKGDAFDWQGTIVFALALSILITGMTQINKMPWAWPMIMAGLLGLGLFFQLQKKTEHPLIDVQLLTGNPTFTLSNVATLINYAASFGIIFLFSLYLQYTKGFSAQTAGIIMMVQPLTQALVSPLAGRLADRYPATWIATLGMASCTLGLFIASFLVNTTPLSLILTILVLLGVGFGFFSTPNMTAIMSSVQPRYYGTASSLVGTMRTQGMLVSMAIVTVIINHYLGDQAVTPENMNDFMKSMQLSLWVYTAMGVVGILFSMGREVGRIKQ</sequence>
<evidence type="ECO:0000256" key="4">
    <source>
        <dbReference type="ARBA" id="ARBA00022989"/>
    </source>
</evidence>
<feature type="transmembrane region" description="Helical" evidence="6">
    <location>
        <begin position="84"/>
        <end position="103"/>
    </location>
</feature>
<comment type="subcellular location">
    <subcellularLocation>
        <location evidence="1">Membrane</location>
        <topology evidence="1">Multi-pass membrane protein</topology>
    </subcellularLocation>
</comment>
<dbReference type="AlphaFoldDB" id="A0A1W2EQR7"/>
<dbReference type="PRINTS" id="PR01036">
    <property type="entry name" value="TCRTETB"/>
</dbReference>
<feature type="transmembrane region" description="Helical" evidence="6">
    <location>
        <begin position="300"/>
        <end position="319"/>
    </location>
</feature>
<feature type="transmembrane region" description="Helical" evidence="6">
    <location>
        <begin position="206"/>
        <end position="225"/>
    </location>
</feature>
<feature type="domain" description="Major facilitator superfamily (MFS) profile" evidence="7">
    <location>
        <begin position="18"/>
        <end position="466"/>
    </location>
</feature>
<keyword evidence="5 6" id="KW-0472">Membrane</keyword>
<dbReference type="GO" id="GO:0022857">
    <property type="term" value="F:transmembrane transporter activity"/>
    <property type="evidence" value="ECO:0007669"/>
    <property type="project" value="InterPro"/>
</dbReference>
<name>A0A1W2EQR7_9BACT</name>
<dbReference type="InterPro" id="IPR020846">
    <property type="entry name" value="MFS_dom"/>
</dbReference>
<dbReference type="InterPro" id="IPR011701">
    <property type="entry name" value="MFS"/>
</dbReference>
<protein>
    <submittedName>
        <fullName evidence="8">Drug resistance transporter, EmrB/QacA subfamily</fullName>
    </submittedName>
</protein>
<keyword evidence="3 6" id="KW-0812">Transmembrane</keyword>
<evidence type="ECO:0000313" key="9">
    <source>
        <dbReference type="Proteomes" id="UP000192418"/>
    </source>
</evidence>
<reference evidence="8 9" key="1">
    <citation type="submission" date="2017-04" db="EMBL/GenBank/DDBJ databases">
        <authorList>
            <person name="Afonso C.L."/>
            <person name="Miller P.J."/>
            <person name="Scott M.A."/>
            <person name="Spackman E."/>
            <person name="Goraichik I."/>
            <person name="Dimitrov K.M."/>
            <person name="Suarez D.L."/>
            <person name="Swayne D.E."/>
        </authorList>
    </citation>
    <scope>NUCLEOTIDE SEQUENCE [LARGE SCALE GENOMIC DNA]</scope>
    <source>
        <strain evidence="8 9">DSM 3385</strain>
    </source>
</reference>
<dbReference type="Pfam" id="PF07690">
    <property type="entry name" value="MFS_1"/>
    <property type="match status" value="2"/>
</dbReference>
<evidence type="ECO:0000256" key="6">
    <source>
        <dbReference type="SAM" id="Phobius"/>
    </source>
</evidence>
<dbReference type="GO" id="GO:0016020">
    <property type="term" value="C:membrane"/>
    <property type="evidence" value="ECO:0007669"/>
    <property type="project" value="UniProtKB-SubCell"/>
</dbReference>
<evidence type="ECO:0000256" key="3">
    <source>
        <dbReference type="ARBA" id="ARBA00022692"/>
    </source>
</evidence>
<organism evidence="8 9">
    <name type="scientific">Desulfocicer vacuolatum DSM 3385</name>
    <dbReference type="NCBI Taxonomy" id="1121400"/>
    <lineage>
        <taxon>Bacteria</taxon>
        <taxon>Pseudomonadati</taxon>
        <taxon>Thermodesulfobacteriota</taxon>
        <taxon>Desulfobacteria</taxon>
        <taxon>Desulfobacterales</taxon>
        <taxon>Desulfobacteraceae</taxon>
        <taxon>Desulfocicer</taxon>
    </lineage>
</organism>
<evidence type="ECO:0000313" key="8">
    <source>
        <dbReference type="EMBL" id="SMD12064.1"/>
    </source>
</evidence>
<feature type="transmembrane region" description="Helical" evidence="6">
    <location>
        <begin position="270"/>
        <end position="294"/>
    </location>
</feature>
<feature type="transmembrane region" description="Helical" evidence="6">
    <location>
        <begin position="172"/>
        <end position="194"/>
    </location>
</feature>
<dbReference type="OrthoDB" id="9812221at2"/>
<evidence type="ECO:0000259" key="7">
    <source>
        <dbReference type="PROSITE" id="PS50850"/>
    </source>
</evidence>
<dbReference type="RefSeq" id="WP_084071747.1">
    <property type="nucleotide sequence ID" value="NZ_FWXY01000039.1"/>
</dbReference>
<feature type="transmembrane region" description="Helical" evidence="6">
    <location>
        <begin position="399"/>
        <end position="422"/>
    </location>
</feature>
<dbReference type="Proteomes" id="UP000192418">
    <property type="component" value="Unassembled WGS sequence"/>
</dbReference>
<feature type="transmembrane region" description="Helical" evidence="6">
    <location>
        <begin position="55"/>
        <end position="72"/>
    </location>
</feature>
<feature type="transmembrane region" description="Helical" evidence="6">
    <location>
        <begin position="331"/>
        <end position="353"/>
    </location>
</feature>
<gene>
    <name evidence="8" type="ORF">SAMN02746065_13913</name>
</gene>
<dbReference type="EMBL" id="FWXY01000039">
    <property type="protein sequence ID" value="SMD12064.1"/>
    <property type="molecule type" value="Genomic_DNA"/>
</dbReference>
<feature type="transmembrane region" description="Helical" evidence="6">
    <location>
        <begin position="359"/>
        <end position="378"/>
    </location>
</feature>
<keyword evidence="4 6" id="KW-1133">Transmembrane helix</keyword>
<feature type="transmembrane region" description="Helical" evidence="6">
    <location>
        <begin position="442"/>
        <end position="460"/>
    </location>
</feature>
<evidence type="ECO:0000256" key="5">
    <source>
        <dbReference type="ARBA" id="ARBA00023136"/>
    </source>
</evidence>
<evidence type="ECO:0000256" key="2">
    <source>
        <dbReference type="ARBA" id="ARBA00022448"/>
    </source>
</evidence>
<dbReference type="SUPFAM" id="SSF103473">
    <property type="entry name" value="MFS general substrate transporter"/>
    <property type="match status" value="1"/>
</dbReference>
<dbReference type="InterPro" id="IPR036259">
    <property type="entry name" value="MFS_trans_sf"/>
</dbReference>
<feature type="transmembrane region" description="Helical" evidence="6">
    <location>
        <begin position="231"/>
        <end position="249"/>
    </location>
</feature>
<keyword evidence="9" id="KW-1185">Reference proteome</keyword>
<dbReference type="CDD" id="cd17321">
    <property type="entry name" value="MFS_MMR_MDR_like"/>
    <property type="match status" value="1"/>
</dbReference>
<dbReference type="PANTHER" id="PTHR42718:SF9">
    <property type="entry name" value="MAJOR FACILITATOR SUPERFAMILY MULTIDRUG TRANSPORTER MFSC"/>
    <property type="match status" value="1"/>
</dbReference>